<gene>
    <name evidence="2" type="ORF">MNOR_LOCUS3964</name>
</gene>
<comment type="caution">
    <text evidence="2">The sequence shown here is derived from an EMBL/GenBank/DDBJ whole genome shotgun (WGS) entry which is preliminary data.</text>
</comment>
<organism evidence="2 3">
    <name type="scientific">Meganyctiphanes norvegica</name>
    <name type="common">Northern krill</name>
    <name type="synonym">Thysanopoda norvegica</name>
    <dbReference type="NCBI Taxonomy" id="48144"/>
    <lineage>
        <taxon>Eukaryota</taxon>
        <taxon>Metazoa</taxon>
        <taxon>Ecdysozoa</taxon>
        <taxon>Arthropoda</taxon>
        <taxon>Crustacea</taxon>
        <taxon>Multicrustacea</taxon>
        <taxon>Malacostraca</taxon>
        <taxon>Eumalacostraca</taxon>
        <taxon>Eucarida</taxon>
        <taxon>Euphausiacea</taxon>
        <taxon>Euphausiidae</taxon>
        <taxon>Meganyctiphanes</taxon>
    </lineage>
</organism>
<proteinExistence type="predicted"/>
<reference evidence="2 3" key="1">
    <citation type="submission" date="2024-05" db="EMBL/GenBank/DDBJ databases">
        <authorList>
            <person name="Wallberg A."/>
        </authorList>
    </citation>
    <scope>NUCLEOTIDE SEQUENCE [LARGE SCALE GENOMIC DNA]</scope>
</reference>
<evidence type="ECO:0000256" key="1">
    <source>
        <dbReference type="SAM" id="MobiDB-lite"/>
    </source>
</evidence>
<evidence type="ECO:0000313" key="2">
    <source>
        <dbReference type="EMBL" id="CAL4064315.1"/>
    </source>
</evidence>
<feature type="region of interest" description="Disordered" evidence="1">
    <location>
        <begin position="285"/>
        <end position="309"/>
    </location>
</feature>
<feature type="compositionally biased region" description="Low complexity" evidence="1">
    <location>
        <begin position="246"/>
        <end position="268"/>
    </location>
</feature>
<name>A0AAV2PVT0_MEGNR</name>
<dbReference type="EMBL" id="CAXKWB010001414">
    <property type="protein sequence ID" value="CAL4064315.1"/>
    <property type="molecule type" value="Genomic_DNA"/>
</dbReference>
<protein>
    <recommendedName>
        <fullName evidence="4">EGF-like domain-containing protein</fullName>
    </recommendedName>
</protein>
<dbReference type="Proteomes" id="UP001497623">
    <property type="component" value="Unassembled WGS sequence"/>
</dbReference>
<evidence type="ECO:0008006" key="4">
    <source>
        <dbReference type="Google" id="ProtNLM"/>
    </source>
</evidence>
<feature type="non-terminal residue" evidence="2">
    <location>
        <position position="309"/>
    </location>
</feature>
<keyword evidence="3" id="KW-1185">Reference proteome</keyword>
<evidence type="ECO:0000313" key="3">
    <source>
        <dbReference type="Proteomes" id="UP001497623"/>
    </source>
</evidence>
<dbReference type="AlphaFoldDB" id="A0AAV2PVT0"/>
<accession>A0AAV2PVT0</accession>
<feature type="region of interest" description="Disordered" evidence="1">
    <location>
        <begin position="243"/>
        <end position="268"/>
    </location>
</feature>
<sequence length="309" mass="32649">GYTCLFSNQTTARNKNALEKKTRATTYFKKGCSDVSCGENQECFDDSGTRAAACSCVDGHVQDGMVCAATCSEMNCSGDNQVCDDNNGTSSGVCTCEQGYIRKEGECLGEAVPTVAPSATTPASTTTTTTTATTTTATTKSTRSVQNTTCVDCEDQIKQATCSTMNCNYNNKICDDNGGTSEGVCICPPVSYVDVGNDCLPTCDLMLCSTSDNEQCEDNGGTTYGTCDCKTGYHRDAHNNCVDPNTTTTEESTTTTTTTRTEMPTTTTKEPTAIAIEEPATTTTTTITKDPTTTTRNELTTTQPTTTPT</sequence>
<feature type="non-terminal residue" evidence="2">
    <location>
        <position position="1"/>
    </location>
</feature>